<proteinExistence type="predicted"/>
<evidence type="ECO:0000313" key="2">
    <source>
        <dbReference type="RefSeq" id="XP_073787192.1"/>
    </source>
</evidence>
<keyword evidence="1" id="KW-1185">Reference proteome</keyword>
<reference evidence="2" key="1">
    <citation type="submission" date="2025-08" db="UniProtKB">
        <authorList>
            <consortium name="RefSeq"/>
        </authorList>
    </citation>
    <scope>IDENTIFICATION</scope>
    <source>
        <strain evidence="2">Tuebingen</strain>
        <tissue evidence="2">Fibroblasts and whole tissue</tissue>
    </source>
</reference>
<organism evidence="1 2">
    <name type="scientific">Danio rerio</name>
    <name type="common">Zebrafish</name>
    <name type="synonym">Brachydanio rerio</name>
    <dbReference type="NCBI Taxonomy" id="7955"/>
    <lineage>
        <taxon>Eukaryota</taxon>
        <taxon>Metazoa</taxon>
        <taxon>Chordata</taxon>
        <taxon>Craniata</taxon>
        <taxon>Vertebrata</taxon>
        <taxon>Euteleostomi</taxon>
        <taxon>Actinopterygii</taxon>
        <taxon>Neopterygii</taxon>
        <taxon>Teleostei</taxon>
        <taxon>Ostariophysi</taxon>
        <taxon>Cypriniformes</taxon>
        <taxon>Danionidae</taxon>
        <taxon>Danioninae</taxon>
        <taxon>Danio</taxon>
    </lineage>
</organism>
<accession>A0AC58HYY0</accession>
<dbReference type="RefSeq" id="XP_073787192.1">
    <property type="nucleotide sequence ID" value="XM_073931091.1"/>
</dbReference>
<protein>
    <submittedName>
        <fullName evidence="2">Uncharacterized protein</fullName>
    </submittedName>
</protein>
<sequence>MIHLLILAGVLLHIGDGAWIIRVKSGSPGNIPCLYEEQYKEHQKFWCQGYFWSTCAILTFVNETRNKFSITDYPAQSIFTVEWQNLQPSDSGYYWCAVEIGGAETLDAGYYVHLTVRSAPDVSVMNSSVSGHEGGNVSVQCFYSSGYKAYNKQWCRVKDKSCFTEEKMDTSQNLSVQISDDGKSFFTVLMTGLNLSDSGWYFCSVGNLKVPVQLTVTKPEPKVLTTPKYTSETEMSTTQLSTNTTSTIMHSTINTLKTSKPMGAYMDNVILIMCLATTLMLLLLVALFAIVICRMRKNQEGEQIKKEERVDSSTMNTMPSENQMTSISPAEADSSADDPSVLYSPVSFTKKRLSSVDPEPDVLYSAVMKDRKTV</sequence>
<gene>
    <name evidence="2" type="primary">LOC100332092</name>
</gene>
<evidence type="ECO:0000313" key="1">
    <source>
        <dbReference type="Proteomes" id="UP000000437"/>
    </source>
</evidence>
<name>A0AC58HYY0_DANRE</name>
<dbReference type="Proteomes" id="UP000000437">
    <property type="component" value="Chromosome 2"/>
</dbReference>